<keyword evidence="2" id="KW-1185">Reference proteome</keyword>
<dbReference type="Proteomes" id="UP001206925">
    <property type="component" value="Unassembled WGS sequence"/>
</dbReference>
<evidence type="ECO:0000313" key="1">
    <source>
        <dbReference type="EMBL" id="KAI7751851.1"/>
    </source>
</evidence>
<dbReference type="AlphaFoldDB" id="A0AAD5D4D9"/>
<evidence type="ECO:0000313" key="2">
    <source>
        <dbReference type="Proteomes" id="UP001206925"/>
    </source>
</evidence>
<organism evidence="1 2">
    <name type="scientific">Ambrosia artemisiifolia</name>
    <name type="common">Common ragweed</name>
    <dbReference type="NCBI Taxonomy" id="4212"/>
    <lineage>
        <taxon>Eukaryota</taxon>
        <taxon>Viridiplantae</taxon>
        <taxon>Streptophyta</taxon>
        <taxon>Embryophyta</taxon>
        <taxon>Tracheophyta</taxon>
        <taxon>Spermatophyta</taxon>
        <taxon>Magnoliopsida</taxon>
        <taxon>eudicotyledons</taxon>
        <taxon>Gunneridae</taxon>
        <taxon>Pentapetalae</taxon>
        <taxon>asterids</taxon>
        <taxon>campanulids</taxon>
        <taxon>Asterales</taxon>
        <taxon>Asteraceae</taxon>
        <taxon>Asteroideae</taxon>
        <taxon>Heliantheae alliance</taxon>
        <taxon>Heliantheae</taxon>
        <taxon>Ambrosia</taxon>
    </lineage>
</organism>
<proteinExistence type="predicted"/>
<sequence>MSLYLSLYLPHQSPSHHHATTIPSVTPLHHHRYHNLSACRW</sequence>
<accession>A0AAD5D4D9</accession>
<reference evidence="1" key="1">
    <citation type="submission" date="2022-06" db="EMBL/GenBank/DDBJ databases">
        <title>Uncovering the hologenomic basis of an extraordinary plant invasion.</title>
        <authorList>
            <person name="Bieker V.C."/>
            <person name="Martin M.D."/>
            <person name="Gilbert T."/>
            <person name="Hodgins K."/>
            <person name="Battlay P."/>
            <person name="Petersen B."/>
            <person name="Wilson J."/>
        </authorList>
    </citation>
    <scope>NUCLEOTIDE SEQUENCE</scope>
    <source>
        <strain evidence="1">AA19_3_7</strain>
        <tissue evidence="1">Leaf</tissue>
    </source>
</reference>
<name>A0AAD5D4D9_AMBAR</name>
<comment type="caution">
    <text evidence="1">The sequence shown here is derived from an EMBL/GenBank/DDBJ whole genome shotgun (WGS) entry which is preliminary data.</text>
</comment>
<protein>
    <submittedName>
        <fullName evidence="1">Uncharacterized protein</fullName>
    </submittedName>
</protein>
<dbReference type="EMBL" id="JAMZMK010005800">
    <property type="protein sequence ID" value="KAI7751851.1"/>
    <property type="molecule type" value="Genomic_DNA"/>
</dbReference>
<gene>
    <name evidence="1" type="ORF">M8C21_011259</name>
</gene>